<evidence type="ECO:0000256" key="4">
    <source>
        <dbReference type="ARBA" id="ARBA00022825"/>
    </source>
</evidence>
<dbReference type="PROSITE" id="PS00138">
    <property type="entry name" value="SUBTILASE_SER"/>
    <property type="match status" value="1"/>
</dbReference>
<keyword evidence="2" id="KW-0645">Protease</keyword>
<dbReference type="EMBL" id="CZKA01000025">
    <property type="protein sequence ID" value="CUR55844.1"/>
    <property type="molecule type" value="Genomic_DNA"/>
</dbReference>
<proteinExistence type="inferred from homology"/>
<evidence type="ECO:0000259" key="5">
    <source>
        <dbReference type="Pfam" id="PF00082"/>
    </source>
</evidence>
<organism evidence="6">
    <name type="scientific">metagenome</name>
    <dbReference type="NCBI Taxonomy" id="256318"/>
    <lineage>
        <taxon>unclassified sequences</taxon>
        <taxon>metagenomes</taxon>
    </lineage>
</organism>
<dbReference type="Pfam" id="PF00082">
    <property type="entry name" value="Peptidase_S8"/>
    <property type="match status" value="1"/>
</dbReference>
<protein>
    <submittedName>
        <fullName evidence="6">Putative Peptidase S8 and S53 subtilisin kexin sedolisin</fullName>
    </submittedName>
</protein>
<comment type="similarity">
    <text evidence="1">Belongs to the peptidase S8 family.</text>
</comment>
<keyword evidence="3" id="KW-0378">Hydrolase</keyword>
<evidence type="ECO:0000256" key="1">
    <source>
        <dbReference type="ARBA" id="ARBA00011073"/>
    </source>
</evidence>
<dbReference type="CDD" id="cd00306">
    <property type="entry name" value="Peptidases_S8_S53"/>
    <property type="match status" value="1"/>
</dbReference>
<dbReference type="InterPro" id="IPR023828">
    <property type="entry name" value="Peptidase_S8_Ser-AS"/>
</dbReference>
<dbReference type="InterPro" id="IPR000209">
    <property type="entry name" value="Peptidase_S8/S53_dom"/>
</dbReference>
<gene>
    <name evidence="6" type="ORF">NOCA2310024</name>
</gene>
<dbReference type="InterPro" id="IPR036852">
    <property type="entry name" value="Peptidase_S8/S53_dom_sf"/>
</dbReference>
<feature type="domain" description="Peptidase S8/S53" evidence="5">
    <location>
        <begin position="150"/>
        <end position="378"/>
    </location>
</feature>
<dbReference type="SUPFAM" id="SSF52743">
    <property type="entry name" value="Subtilisin-like"/>
    <property type="match status" value="1"/>
</dbReference>
<dbReference type="AlphaFoldDB" id="A0A2P2C1I0"/>
<name>A0A2P2C1I0_9ZZZZ</name>
<reference evidence="6" key="1">
    <citation type="submission" date="2015-08" db="EMBL/GenBank/DDBJ databases">
        <authorList>
            <person name="Babu N.S."/>
            <person name="Beckwith C.J."/>
            <person name="Beseler K.G."/>
            <person name="Brison A."/>
            <person name="Carone J.V."/>
            <person name="Caskin T.P."/>
            <person name="Diamond M."/>
            <person name="Durham M.E."/>
            <person name="Foxe J.M."/>
            <person name="Go M."/>
            <person name="Henderson B.A."/>
            <person name="Jones I.B."/>
            <person name="McGettigan J.A."/>
            <person name="Micheletti S.J."/>
            <person name="Nasrallah M.E."/>
            <person name="Ortiz D."/>
            <person name="Piller C.R."/>
            <person name="Privatt S.R."/>
            <person name="Schneider S.L."/>
            <person name="Sharp S."/>
            <person name="Smith T.C."/>
            <person name="Stanton J.D."/>
            <person name="Ullery H.E."/>
            <person name="Wilson R.J."/>
            <person name="Serrano M.G."/>
            <person name="Buck G."/>
            <person name="Lee V."/>
            <person name="Wang Y."/>
            <person name="Carvalho R."/>
            <person name="Voegtly L."/>
            <person name="Shi R."/>
            <person name="Duckworth R."/>
            <person name="Johnson A."/>
            <person name="Loviza R."/>
            <person name="Walstead R."/>
            <person name="Shah Z."/>
            <person name="Kiflezghi M."/>
            <person name="Wade K."/>
            <person name="Ball S.L."/>
            <person name="Bradley K.W."/>
            <person name="Asai D.J."/>
            <person name="Bowman C.A."/>
            <person name="Russell D.A."/>
            <person name="Pope W.H."/>
            <person name="Jacobs-Sera D."/>
            <person name="Hendrix R.W."/>
            <person name="Hatfull G.F."/>
        </authorList>
    </citation>
    <scope>NUCLEOTIDE SEQUENCE</scope>
</reference>
<accession>A0A2P2C1I0</accession>
<evidence type="ECO:0000313" key="6">
    <source>
        <dbReference type="EMBL" id="CUR55844.1"/>
    </source>
</evidence>
<dbReference type="PRINTS" id="PR00723">
    <property type="entry name" value="SUBTILISIN"/>
</dbReference>
<dbReference type="PROSITE" id="PS51892">
    <property type="entry name" value="SUBTILASE"/>
    <property type="match status" value="1"/>
</dbReference>
<dbReference type="InterPro" id="IPR015500">
    <property type="entry name" value="Peptidase_S8_subtilisin-rel"/>
</dbReference>
<sequence length="406" mass="43704">MATADEPKRDPLNDKELRELARIQVAIIVEALGRDQVGWDSEDPADFTYLFRRESVLVRDRDVERVTRYLGDRSRVADNLVNGLTRLAVSGGQPLPELVTELDVNVGIGVATPDHILHVSPGRCCPATEPAVPKITHPRPKVSRNSEAGCGVFVSVVDTGWWEDAESDPVSPWLEGVTGDPEVIDQKHIHPYAGHGTFIAGVIRCEAPATEIRVEGFLPKGGAIFESDMTVQLVQALSLGPDIISLSAGSTTRADRPPLSFEVFWENFLSQVKGTVLVAAAGNDATRAPFWPAAFPWSISVGALDAAGKRADFSNYGSWVDVSALGVDLVNAYPRGTFVTHEPPVIGEVREFEGLARWSGTSFSTPLVVGKIAARMSKTGLSARLAADQLLAEARAKSKPGVGPWL</sequence>
<dbReference type="PANTHER" id="PTHR43806">
    <property type="entry name" value="PEPTIDASE S8"/>
    <property type="match status" value="1"/>
</dbReference>
<keyword evidence="4" id="KW-0720">Serine protease</keyword>
<evidence type="ECO:0000256" key="2">
    <source>
        <dbReference type="ARBA" id="ARBA00022670"/>
    </source>
</evidence>
<dbReference type="PANTHER" id="PTHR43806:SF11">
    <property type="entry name" value="CEREVISIN-RELATED"/>
    <property type="match status" value="1"/>
</dbReference>
<dbReference type="GO" id="GO:0004252">
    <property type="term" value="F:serine-type endopeptidase activity"/>
    <property type="evidence" value="ECO:0007669"/>
    <property type="project" value="InterPro"/>
</dbReference>
<dbReference type="Gene3D" id="3.40.50.200">
    <property type="entry name" value="Peptidase S8/S53 domain"/>
    <property type="match status" value="1"/>
</dbReference>
<dbReference type="GO" id="GO:0006508">
    <property type="term" value="P:proteolysis"/>
    <property type="evidence" value="ECO:0007669"/>
    <property type="project" value="UniProtKB-KW"/>
</dbReference>
<dbReference type="InterPro" id="IPR050131">
    <property type="entry name" value="Peptidase_S8_subtilisin-like"/>
</dbReference>
<evidence type="ECO:0000256" key="3">
    <source>
        <dbReference type="ARBA" id="ARBA00022801"/>
    </source>
</evidence>